<keyword evidence="1" id="KW-0812">Transmembrane</keyword>
<keyword evidence="1" id="KW-0472">Membrane</keyword>
<dbReference type="EMBL" id="WUMU01000016">
    <property type="protein sequence ID" value="MXN19125.1"/>
    <property type="molecule type" value="Genomic_DNA"/>
</dbReference>
<evidence type="ECO:0008006" key="4">
    <source>
        <dbReference type="Google" id="ProtNLM"/>
    </source>
</evidence>
<dbReference type="RefSeq" id="WP_160895242.1">
    <property type="nucleotide sequence ID" value="NZ_WUMU01000016.1"/>
</dbReference>
<gene>
    <name evidence="2" type="ORF">GR170_14875</name>
</gene>
<name>A0A6L7G4S1_9RHOB</name>
<evidence type="ECO:0000256" key="1">
    <source>
        <dbReference type="SAM" id="Phobius"/>
    </source>
</evidence>
<keyword evidence="1" id="KW-1133">Transmembrane helix</keyword>
<accession>A0A6L7G4S1</accession>
<sequence length="121" mass="12584">MNAIALNFAMPLILYLLGTVITALLGYGAKLAKDYIGITLQAKAQADLHSAILSGVKAALVDYAKDGKIDNPSAIYGPVLDYVKASVPDAIATLQPSEGILQKLIQSKLNDVLGSTTPTAA</sequence>
<comment type="caution">
    <text evidence="2">The sequence shown here is derived from an EMBL/GenBank/DDBJ whole genome shotgun (WGS) entry which is preliminary data.</text>
</comment>
<protein>
    <recommendedName>
        <fullName evidence="4">Phage holin</fullName>
    </recommendedName>
</protein>
<proteinExistence type="predicted"/>
<keyword evidence="3" id="KW-1185">Reference proteome</keyword>
<dbReference type="AlphaFoldDB" id="A0A6L7G4S1"/>
<feature type="transmembrane region" description="Helical" evidence="1">
    <location>
        <begin position="6"/>
        <end position="27"/>
    </location>
</feature>
<reference evidence="2 3" key="1">
    <citation type="submission" date="2019-12" db="EMBL/GenBank/DDBJ databases">
        <authorList>
            <person name="Li M."/>
        </authorList>
    </citation>
    <scope>NUCLEOTIDE SEQUENCE [LARGE SCALE GENOMIC DNA]</scope>
    <source>
        <strain evidence="2 3">GBMRC 2024</strain>
    </source>
</reference>
<dbReference type="Proteomes" id="UP000477911">
    <property type="component" value="Unassembled WGS sequence"/>
</dbReference>
<evidence type="ECO:0000313" key="2">
    <source>
        <dbReference type="EMBL" id="MXN19125.1"/>
    </source>
</evidence>
<evidence type="ECO:0000313" key="3">
    <source>
        <dbReference type="Proteomes" id="UP000477911"/>
    </source>
</evidence>
<organism evidence="2 3">
    <name type="scientific">Pseudooceanicola albus</name>
    <dbReference type="NCBI Taxonomy" id="2692189"/>
    <lineage>
        <taxon>Bacteria</taxon>
        <taxon>Pseudomonadati</taxon>
        <taxon>Pseudomonadota</taxon>
        <taxon>Alphaproteobacteria</taxon>
        <taxon>Rhodobacterales</taxon>
        <taxon>Paracoccaceae</taxon>
        <taxon>Pseudooceanicola</taxon>
    </lineage>
</organism>